<dbReference type="Proteomes" id="UP000188879">
    <property type="component" value="Unassembled WGS sequence"/>
</dbReference>
<evidence type="ECO:0000256" key="4">
    <source>
        <dbReference type="ARBA" id="ARBA00022825"/>
    </source>
</evidence>
<gene>
    <name evidence="7" type="ORF">BKE38_05110</name>
</gene>
<reference evidence="7 8" key="1">
    <citation type="submission" date="2016-10" db="EMBL/GenBank/DDBJ databases">
        <title>Draft Genome sequence of Roseomonas sp. strain M3.</title>
        <authorList>
            <person name="Subhash Y."/>
            <person name="Lee S."/>
        </authorList>
    </citation>
    <scope>NUCLEOTIDE SEQUENCE [LARGE SCALE GENOMIC DNA]</scope>
    <source>
        <strain evidence="7 8">M3</strain>
    </source>
</reference>
<keyword evidence="3" id="KW-0378">Hydrolase</keyword>
<evidence type="ECO:0000313" key="7">
    <source>
        <dbReference type="EMBL" id="ONG56975.1"/>
    </source>
</evidence>
<evidence type="ECO:0000313" key="8">
    <source>
        <dbReference type="Proteomes" id="UP000188879"/>
    </source>
</evidence>
<dbReference type="Gene3D" id="3.90.226.10">
    <property type="entry name" value="2-enoyl-CoA Hydratase, Chain A, domain 1"/>
    <property type="match status" value="1"/>
</dbReference>
<feature type="domain" description="Peptidase S49" evidence="6">
    <location>
        <begin position="135"/>
        <end position="280"/>
    </location>
</feature>
<keyword evidence="2" id="KW-0645">Protease</keyword>
<name>A0A1V2H6F3_9PROT</name>
<keyword evidence="4" id="KW-0720">Serine protease</keyword>
<dbReference type="EMBL" id="MLCO01000032">
    <property type="protein sequence ID" value="ONG56975.1"/>
    <property type="molecule type" value="Genomic_DNA"/>
</dbReference>
<dbReference type="Pfam" id="PF01343">
    <property type="entry name" value="Peptidase_S49"/>
    <property type="match status" value="1"/>
</dbReference>
<dbReference type="GO" id="GO:0006508">
    <property type="term" value="P:proteolysis"/>
    <property type="evidence" value="ECO:0007669"/>
    <property type="project" value="UniProtKB-KW"/>
</dbReference>
<keyword evidence="8" id="KW-1185">Reference proteome</keyword>
<evidence type="ECO:0000259" key="6">
    <source>
        <dbReference type="Pfam" id="PF01343"/>
    </source>
</evidence>
<dbReference type="AlphaFoldDB" id="A0A1V2H6F3"/>
<sequence>MAHVAARLFGTPLLVHEAKLQAILGGIGDRLGLKPMAFDDDDFAAQTVPQQPRRPYAVTPDGVAIVPVVGVLVNRSGQMDANSASLRSYGEIRRDMVMAISDPGVRAIALDVDSPGGECAGCFELAETIRGMRGRKPIVAAANGYAYSAAYALASAADVLFVGRAGGVGSVGVVALHVDQSARDQQQGLAFEYVFAGAKKIDGSSHAPLSEGARSDLNSEVQRCYGLFSSLVAANRSLAESAVRGTEAGCFYGETAISVGLADRVGTLSDAVAEAARRADAAAPGGTTERGRPARAASTSGEHMSTNTDGAAPAAPADQTTVAPAEGNAAQAAAAAGSFNAENAAAIVELCALAGQPQAAAGYIREGKTKGEVSEALLRARAAAQDTTSVSAGHGVVGAAEASRTTNPADPFGWNASIDRVCGKQKGA</sequence>
<organism evidence="7 8">
    <name type="scientific">Teichococcus deserti</name>
    <dbReference type="NCBI Taxonomy" id="1817963"/>
    <lineage>
        <taxon>Bacteria</taxon>
        <taxon>Pseudomonadati</taxon>
        <taxon>Pseudomonadota</taxon>
        <taxon>Alphaproteobacteria</taxon>
        <taxon>Acetobacterales</taxon>
        <taxon>Roseomonadaceae</taxon>
        <taxon>Roseomonas</taxon>
    </lineage>
</organism>
<dbReference type="GO" id="GO:0008236">
    <property type="term" value="F:serine-type peptidase activity"/>
    <property type="evidence" value="ECO:0007669"/>
    <property type="project" value="UniProtKB-KW"/>
</dbReference>
<proteinExistence type="inferred from homology"/>
<comment type="caution">
    <text evidence="7">The sequence shown here is derived from an EMBL/GenBank/DDBJ whole genome shotgun (WGS) entry which is preliminary data.</text>
</comment>
<comment type="similarity">
    <text evidence="1">Belongs to the peptidase S49 family.</text>
</comment>
<dbReference type="InterPro" id="IPR029045">
    <property type="entry name" value="ClpP/crotonase-like_dom_sf"/>
</dbReference>
<feature type="compositionally biased region" description="Polar residues" evidence="5">
    <location>
        <begin position="297"/>
        <end position="309"/>
    </location>
</feature>
<evidence type="ECO:0000256" key="1">
    <source>
        <dbReference type="ARBA" id="ARBA00008683"/>
    </source>
</evidence>
<feature type="region of interest" description="Disordered" evidence="5">
    <location>
        <begin position="277"/>
        <end position="319"/>
    </location>
</feature>
<dbReference type="PANTHER" id="PTHR33209:SF1">
    <property type="entry name" value="PEPTIDASE S49 DOMAIN-CONTAINING PROTEIN"/>
    <property type="match status" value="1"/>
</dbReference>
<evidence type="ECO:0000256" key="3">
    <source>
        <dbReference type="ARBA" id="ARBA00022801"/>
    </source>
</evidence>
<dbReference type="SUPFAM" id="SSF52096">
    <property type="entry name" value="ClpP/crotonase"/>
    <property type="match status" value="1"/>
</dbReference>
<evidence type="ECO:0000256" key="2">
    <source>
        <dbReference type="ARBA" id="ARBA00022670"/>
    </source>
</evidence>
<accession>A0A1V2H6F3</accession>
<evidence type="ECO:0000256" key="5">
    <source>
        <dbReference type="SAM" id="MobiDB-lite"/>
    </source>
</evidence>
<dbReference type="PANTHER" id="PTHR33209">
    <property type="entry name" value="PROTEASE 4"/>
    <property type="match status" value="1"/>
</dbReference>
<dbReference type="CDD" id="cd07022">
    <property type="entry name" value="S49_Sppa_36K_type"/>
    <property type="match status" value="1"/>
</dbReference>
<dbReference type="InterPro" id="IPR033855">
    <property type="entry name" value="Protein_C"/>
</dbReference>
<dbReference type="InterPro" id="IPR002142">
    <property type="entry name" value="Peptidase_S49"/>
</dbReference>
<protein>
    <recommendedName>
        <fullName evidence="6">Peptidase S49 domain-containing protein</fullName>
    </recommendedName>
</protein>